<organism evidence="1 2">
    <name type="scientific">Elysia crispata</name>
    <name type="common">lettuce slug</name>
    <dbReference type="NCBI Taxonomy" id="231223"/>
    <lineage>
        <taxon>Eukaryota</taxon>
        <taxon>Metazoa</taxon>
        <taxon>Spiralia</taxon>
        <taxon>Lophotrochozoa</taxon>
        <taxon>Mollusca</taxon>
        <taxon>Gastropoda</taxon>
        <taxon>Heterobranchia</taxon>
        <taxon>Euthyneura</taxon>
        <taxon>Panpulmonata</taxon>
        <taxon>Sacoglossa</taxon>
        <taxon>Placobranchoidea</taxon>
        <taxon>Plakobranchidae</taxon>
        <taxon>Elysia</taxon>
    </lineage>
</organism>
<protein>
    <submittedName>
        <fullName evidence="1">Uncharacterized protein</fullName>
    </submittedName>
</protein>
<reference evidence="1" key="1">
    <citation type="journal article" date="2023" name="G3 (Bethesda)">
        <title>A reference genome for the long-term kleptoplast-retaining sea slug Elysia crispata morphotype clarki.</title>
        <authorList>
            <person name="Eastman K.E."/>
            <person name="Pendleton A.L."/>
            <person name="Shaikh M.A."/>
            <person name="Suttiyut T."/>
            <person name="Ogas R."/>
            <person name="Tomko P."/>
            <person name="Gavelis G."/>
            <person name="Widhalm J.R."/>
            <person name="Wisecaver J.H."/>
        </authorList>
    </citation>
    <scope>NUCLEOTIDE SEQUENCE</scope>
    <source>
        <strain evidence="1">ECLA1</strain>
    </source>
</reference>
<comment type="caution">
    <text evidence="1">The sequence shown here is derived from an EMBL/GenBank/DDBJ whole genome shotgun (WGS) entry which is preliminary data.</text>
</comment>
<dbReference type="EMBL" id="JAWDGP010001949">
    <property type="protein sequence ID" value="KAK3786677.1"/>
    <property type="molecule type" value="Genomic_DNA"/>
</dbReference>
<name>A0AAE1DXU1_9GAST</name>
<keyword evidence="2" id="KW-1185">Reference proteome</keyword>
<gene>
    <name evidence="1" type="ORF">RRG08_032836</name>
</gene>
<sequence>MYEFEFQDKVSQHIEPDVLRYPLGWFQRSSAASGPARTGHAWPLQAGSGETVSQYCGCQRSCSSCRNGVAVLHDPPDGTPKRSFCLEGVLLEGFLLKGGGFPLLGLMEGRGVKPIAGRSTLPTAQQGH</sequence>
<evidence type="ECO:0000313" key="2">
    <source>
        <dbReference type="Proteomes" id="UP001283361"/>
    </source>
</evidence>
<proteinExistence type="predicted"/>
<dbReference type="AlphaFoldDB" id="A0AAE1DXU1"/>
<evidence type="ECO:0000313" key="1">
    <source>
        <dbReference type="EMBL" id="KAK3786677.1"/>
    </source>
</evidence>
<accession>A0AAE1DXU1</accession>
<dbReference type="Proteomes" id="UP001283361">
    <property type="component" value="Unassembled WGS sequence"/>
</dbReference>